<proteinExistence type="predicted"/>
<gene>
    <name evidence="1" type="primary">Necator_chrX.g24110</name>
    <name evidence="1" type="ORF">RB195_023945</name>
</gene>
<evidence type="ECO:0000313" key="2">
    <source>
        <dbReference type="Proteomes" id="UP001303046"/>
    </source>
</evidence>
<sequence length="236" mass="27331">MIRNRLTEINKIVTHMETHGTQVFFGYIPSQYNPADCATRGLTHNELQNHFWWSGPPFLHEPTDTWFLDYQLFHRGKNSEDREKRVVPQIEKEDVVVNEATTSKKNKKKYFDIFAPLQRRSYTTIKRIVVRMLCFIRVVVHRVNGEDEKKISLSSLLREQVNTSNPSIGGKEISVAELIIVMPHQNIAITPSIVKAMQHLNIKSDEHNLARCFGRSGNSPLNDNHKRISQQGTLWD</sequence>
<evidence type="ECO:0000313" key="1">
    <source>
        <dbReference type="EMBL" id="KAK6763434.1"/>
    </source>
</evidence>
<accession>A0ABR1ELB5</accession>
<name>A0ABR1ELB5_NECAM</name>
<dbReference type="Proteomes" id="UP001303046">
    <property type="component" value="Unassembled WGS sequence"/>
</dbReference>
<keyword evidence="2" id="KW-1185">Reference proteome</keyword>
<dbReference type="EMBL" id="JAVFWL010000006">
    <property type="protein sequence ID" value="KAK6763434.1"/>
    <property type="molecule type" value="Genomic_DNA"/>
</dbReference>
<organism evidence="1 2">
    <name type="scientific">Necator americanus</name>
    <name type="common">Human hookworm</name>
    <dbReference type="NCBI Taxonomy" id="51031"/>
    <lineage>
        <taxon>Eukaryota</taxon>
        <taxon>Metazoa</taxon>
        <taxon>Ecdysozoa</taxon>
        <taxon>Nematoda</taxon>
        <taxon>Chromadorea</taxon>
        <taxon>Rhabditida</taxon>
        <taxon>Rhabditina</taxon>
        <taxon>Rhabditomorpha</taxon>
        <taxon>Strongyloidea</taxon>
        <taxon>Ancylostomatidae</taxon>
        <taxon>Bunostominae</taxon>
        <taxon>Necator</taxon>
    </lineage>
</organism>
<reference evidence="1 2" key="1">
    <citation type="submission" date="2023-08" db="EMBL/GenBank/DDBJ databases">
        <title>A Necator americanus chromosomal reference genome.</title>
        <authorList>
            <person name="Ilik V."/>
            <person name="Petrzelkova K.J."/>
            <person name="Pardy F."/>
            <person name="Fuh T."/>
            <person name="Niatou-Singa F.S."/>
            <person name="Gouil Q."/>
            <person name="Baker L."/>
            <person name="Ritchie M.E."/>
            <person name="Jex A.R."/>
            <person name="Gazzola D."/>
            <person name="Li H."/>
            <person name="Toshio Fujiwara R."/>
            <person name="Zhan B."/>
            <person name="Aroian R.V."/>
            <person name="Pafco B."/>
            <person name="Schwarz E.M."/>
        </authorList>
    </citation>
    <scope>NUCLEOTIDE SEQUENCE [LARGE SCALE GENOMIC DNA]</scope>
    <source>
        <strain evidence="1 2">Aroian</strain>
        <tissue evidence="1">Whole animal</tissue>
    </source>
</reference>
<protein>
    <submittedName>
        <fullName evidence="1">Uncharacterized protein</fullName>
    </submittedName>
</protein>
<comment type="caution">
    <text evidence="1">The sequence shown here is derived from an EMBL/GenBank/DDBJ whole genome shotgun (WGS) entry which is preliminary data.</text>
</comment>